<reference evidence="2" key="1">
    <citation type="submission" date="2023-03" db="EMBL/GenBank/DDBJ databases">
        <title>Massive genome expansion in bonnet fungi (Mycena s.s.) driven by repeated elements and novel gene families across ecological guilds.</title>
        <authorList>
            <consortium name="Lawrence Berkeley National Laboratory"/>
            <person name="Harder C.B."/>
            <person name="Miyauchi S."/>
            <person name="Viragh M."/>
            <person name="Kuo A."/>
            <person name="Thoen E."/>
            <person name="Andreopoulos B."/>
            <person name="Lu D."/>
            <person name="Skrede I."/>
            <person name="Drula E."/>
            <person name="Henrissat B."/>
            <person name="Morin E."/>
            <person name="Kohler A."/>
            <person name="Barry K."/>
            <person name="LaButti K."/>
            <person name="Morin E."/>
            <person name="Salamov A."/>
            <person name="Lipzen A."/>
            <person name="Mereny Z."/>
            <person name="Hegedus B."/>
            <person name="Baldrian P."/>
            <person name="Stursova M."/>
            <person name="Weitz H."/>
            <person name="Taylor A."/>
            <person name="Grigoriev I.V."/>
            <person name="Nagy L.G."/>
            <person name="Martin F."/>
            <person name="Kauserud H."/>
        </authorList>
    </citation>
    <scope>NUCLEOTIDE SEQUENCE</scope>
    <source>
        <strain evidence="2">CBHHK002</strain>
    </source>
</reference>
<name>A0AAD7F059_9AGAR</name>
<dbReference type="AlphaFoldDB" id="A0AAD7F059"/>
<evidence type="ECO:0000313" key="3">
    <source>
        <dbReference type="Proteomes" id="UP001218218"/>
    </source>
</evidence>
<evidence type="ECO:0000256" key="1">
    <source>
        <dbReference type="SAM" id="MobiDB-lite"/>
    </source>
</evidence>
<evidence type="ECO:0000313" key="2">
    <source>
        <dbReference type="EMBL" id="KAJ7361701.1"/>
    </source>
</evidence>
<organism evidence="2 3">
    <name type="scientific">Mycena albidolilacea</name>
    <dbReference type="NCBI Taxonomy" id="1033008"/>
    <lineage>
        <taxon>Eukaryota</taxon>
        <taxon>Fungi</taxon>
        <taxon>Dikarya</taxon>
        <taxon>Basidiomycota</taxon>
        <taxon>Agaricomycotina</taxon>
        <taxon>Agaricomycetes</taxon>
        <taxon>Agaricomycetidae</taxon>
        <taxon>Agaricales</taxon>
        <taxon>Marasmiineae</taxon>
        <taxon>Mycenaceae</taxon>
        <taxon>Mycena</taxon>
    </lineage>
</organism>
<sequence length="445" mass="50000">MDVLMNMVQRLLNDNTEIKQRLGVLETGSISLLTPAPANRGIAAQRGGRITQAKTRGQRRRVTVVGGGGSETNVTIDPALNASSASDFATNTDYPSDNDNPSDAATGYRFDASTDHLSNACDSAGPIALNSLDLSDTELHLLQSFVTKVFQRVCDVSGSYWLDPLSVRANELTDEVYPSPFFHFDITYPRNTSLCIQVAKQAMKDLKDRDAWPSGIKRKLTETEPWDLPLLNELAKESFRNLKKSWRTQTNPNAATKAKIGRQSERQNKRRKAKAKNIDKIVDTFGTAQRLQPDFLRDISHEQYLSEEVSGPDENSGESHEAWKVRCAIAAKVPTDATSLKKTKFLEVLSPAWRTPEYSDLIHDLEEFWFSGTNESNLRKYIRVSLGRLSHRIPIYAPYNFGISDDWLAEKRRTPEYEQLWDDWETHGEPDDCGLVLTTSNVGDN</sequence>
<feature type="region of interest" description="Disordered" evidence="1">
    <location>
        <begin position="246"/>
        <end position="275"/>
    </location>
</feature>
<dbReference type="Proteomes" id="UP001218218">
    <property type="component" value="Unassembled WGS sequence"/>
</dbReference>
<comment type="caution">
    <text evidence="2">The sequence shown here is derived from an EMBL/GenBank/DDBJ whole genome shotgun (WGS) entry which is preliminary data.</text>
</comment>
<proteinExistence type="predicted"/>
<keyword evidence="3" id="KW-1185">Reference proteome</keyword>
<gene>
    <name evidence="2" type="ORF">DFH08DRAFT_800935</name>
</gene>
<accession>A0AAD7F059</accession>
<dbReference type="EMBL" id="JARIHO010000005">
    <property type="protein sequence ID" value="KAJ7361701.1"/>
    <property type="molecule type" value="Genomic_DNA"/>
</dbReference>
<protein>
    <submittedName>
        <fullName evidence="2">Uncharacterized protein</fullName>
    </submittedName>
</protein>